<sequence length="698" mass="75161">MPDLSSVVTDSITPVATADRSGNARRVEHFAWIDLRGVSGDLRDAVLQAAIHHRIDGIVSDDLVLLSDLPPTIRRILAVTADHQPDELTDLTVDIVLSTSTNHNTNPPSGQSQWGTELIVSDATTLQTACNAVRSTPWTVLTFTDPTKIPLEIVIAAAENSGGHTVTVVNDITDAEIVKLVLEHGSDGLLLTPTSPDDVATLAQVVTHRHHTIPLVELTVTGIEHIGMGDRACIDTCSLLETDEGCLIGSFASGMFLSCSETHPLPYMPTRPFRWNAGAVHSYVLMPDNRTRYVSELRAGQPILAIRSDGTAREVRIGRVKIERRPLLSITATTPDGATINVITQDDWHVRLLGPGGTVNNVTELKTGDHLLGYVPTESRHVGLSFVLCCFTFARREQLIKAAESALAQTAPGEKVIVVVDHNDELQADLAAVFGDRVILSNNVFEQGVSGARNTGTQLADQEVVVFIDDDAALQPGALAAVRAAFADESVVSIGGAIDGNWENGAAPAWFPAEFGWVVGCDYRGLPDHGGALRNPIGAAMAVRREALHQINGFSSDLGRYGAFPTGCEETHMGVRLQREFPDHRIVRNTGFRVSHYVPANRATVKYFTRRCFQEGRSKSILTRMAGQRDALSSERSYTTKILTSGLWHARGNPARAAALVGGFALTCAGFALGLVQAALLGRTRVVAVGTARQDHVR</sequence>
<dbReference type="Pfam" id="PF26558">
    <property type="entry name" value="DHQS_2nd"/>
    <property type="match status" value="1"/>
</dbReference>
<dbReference type="EC" id="4.3.3.-" evidence="7"/>
<dbReference type="OrthoDB" id="153025at2"/>
<organism evidence="7 8">
    <name type="scientific">Mycolicibacterium chitae</name>
    <name type="common">Mycobacterium chitae</name>
    <dbReference type="NCBI Taxonomy" id="1792"/>
    <lineage>
        <taxon>Bacteria</taxon>
        <taxon>Bacillati</taxon>
        <taxon>Actinomycetota</taxon>
        <taxon>Actinomycetes</taxon>
        <taxon>Mycobacteriales</taxon>
        <taxon>Mycobacteriaceae</taxon>
        <taxon>Mycolicibacterium</taxon>
    </lineage>
</organism>
<feature type="transmembrane region" description="Helical" evidence="3">
    <location>
        <begin position="657"/>
        <end position="676"/>
    </location>
</feature>
<keyword evidence="7" id="KW-0456">Lyase</keyword>
<dbReference type="InterPro" id="IPR056179">
    <property type="entry name" value="DHQS_C"/>
</dbReference>
<keyword evidence="2" id="KW-0057">Aromatic amino acid biosynthesis</keyword>
<dbReference type="PANTHER" id="PTHR33563">
    <property type="match status" value="1"/>
</dbReference>
<keyword evidence="1" id="KW-0028">Amino-acid biosynthesis</keyword>
<dbReference type="InterPro" id="IPR001173">
    <property type="entry name" value="Glyco_trans_2-like"/>
</dbReference>
<evidence type="ECO:0000313" key="8">
    <source>
        <dbReference type="Proteomes" id="UP000282551"/>
    </source>
</evidence>
<dbReference type="SUPFAM" id="SSF53448">
    <property type="entry name" value="Nucleotide-diphospho-sugar transferases"/>
    <property type="match status" value="1"/>
</dbReference>
<evidence type="ECO:0000259" key="5">
    <source>
        <dbReference type="Pfam" id="PF01959"/>
    </source>
</evidence>
<dbReference type="NCBIfam" id="NF002625">
    <property type="entry name" value="PRK02290.1-3"/>
    <property type="match status" value="1"/>
</dbReference>
<dbReference type="GO" id="GO:0009073">
    <property type="term" value="P:aromatic amino acid family biosynthetic process"/>
    <property type="evidence" value="ECO:0007669"/>
    <property type="project" value="UniProtKB-KW"/>
</dbReference>
<dbReference type="Pfam" id="PF01959">
    <property type="entry name" value="DHQS"/>
    <property type="match status" value="1"/>
</dbReference>
<dbReference type="PANTHER" id="PTHR33563:SF1">
    <property type="entry name" value="3-DEHYDROQUINATE SYNTHASE"/>
    <property type="match status" value="1"/>
</dbReference>
<feature type="domain" description="3-dehydroquinate synthase N-terminal" evidence="5">
    <location>
        <begin position="30"/>
        <end position="205"/>
    </location>
</feature>
<accession>A0A3S4RE97</accession>
<dbReference type="GO" id="GO:0008652">
    <property type="term" value="P:amino acid biosynthetic process"/>
    <property type="evidence" value="ECO:0007669"/>
    <property type="project" value="UniProtKB-KW"/>
</dbReference>
<dbReference type="InterPro" id="IPR002812">
    <property type="entry name" value="DHQS"/>
</dbReference>
<dbReference type="GO" id="GO:0003856">
    <property type="term" value="F:3-dehydroquinate synthase activity"/>
    <property type="evidence" value="ECO:0007669"/>
    <property type="project" value="InterPro"/>
</dbReference>
<evidence type="ECO:0000256" key="2">
    <source>
        <dbReference type="ARBA" id="ARBA00023141"/>
    </source>
</evidence>
<gene>
    <name evidence="7" type="primary">griH_1</name>
    <name evidence="7" type="ORF">NCTC10485_02661</name>
</gene>
<reference evidence="7 8" key="1">
    <citation type="submission" date="2018-12" db="EMBL/GenBank/DDBJ databases">
        <authorList>
            <consortium name="Pathogen Informatics"/>
        </authorList>
    </citation>
    <scope>NUCLEOTIDE SEQUENCE [LARGE SCALE GENOMIC DNA]</scope>
    <source>
        <strain evidence="7 8">NCTC10485</strain>
    </source>
</reference>
<dbReference type="EMBL" id="LR134355">
    <property type="protein sequence ID" value="VEG48367.1"/>
    <property type="molecule type" value="Genomic_DNA"/>
</dbReference>
<evidence type="ECO:0000259" key="6">
    <source>
        <dbReference type="Pfam" id="PF26558"/>
    </source>
</evidence>
<keyword evidence="3" id="KW-1133">Transmembrane helix</keyword>
<proteinExistence type="predicted"/>
<dbReference type="GO" id="GO:0016491">
    <property type="term" value="F:oxidoreductase activity"/>
    <property type="evidence" value="ECO:0007669"/>
    <property type="project" value="InterPro"/>
</dbReference>
<protein>
    <submittedName>
        <fullName evidence="7">Glycosyl transferase family protein</fullName>
        <ecNumber evidence="7">4.3.3.-</ecNumber>
    </submittedName>
</protein>
<dbReference type="GO" id="GO:0016740">
    <property type="term" value="F:transferase activity"/>
    <property type="evidence" value="ECO:0007669"/>
    <property type="project" value="UniProtKB-KW"/>
</dbReference>
<feature type="domain" description="3-dehydroquinate synthase C-terminal" evidence="6">
    <location>
        <begin position="218"/>
        <end position="385"/>
    </location>
</feature>
<evidence type="ECO:0000259" key="4">
    <source>
        <dbReference type="Pfam" id="PF00535"/>
    </source>
</evidence>
<dbReference type="AlphaFoldDB" id="A0A3S4RE97"/>
<keyword evidence="7" id="KW-0808">Transferase</keyword>
<dbReference type="InterPro" id="IPR030960">
    <property type="entry name" value="DHQS/DOIS_N"/>
</dbReference>
<evidence type="ECO:0000256" key="1">
    <source>
        <dbReference type="ARBA" id="ARBA00022605"/>
    </source>
</evidence>
<keyword evidence="8" id="KW-1185">Reference proteome</keyword>
<dbReference type="Pfam" id="PF00535">
    <property type="entry name" value="Glycos_transf_2"/>
    <property type="match status" value="1"/>
</dbReference>
<dbReference type="Gene3D" id="3.90.550.10">
    <property type="entry name" value="Spore Coat Polysaccharide Biosynthesis Protein SpsA, Chain A"/>
    <property type="match status" value="1"/>
</dbReference>
<feature type="domain" description="Glycosyltransferase 2-like" evidence="4">
    <location>
        <begin position="392"/>
        <end position="548"/>
    </location>
</feature>
<name>A0A3S4RE97_MYCCI</name>
<evidence type="ECO:0000256" key="3">
    <source>
        <dbReference type="SAM" id="Phobius"/>
    </source>
</evidence>
<dbReference type="InterPro" id="IPR029044">
    <property type="entry name" value="Nucleotide-diphossugar_trans"/>
</dbReference>
<keyword evidence="3" id="KW-0472">Membrane</keyword>
<keyword evidence="3" id="KW-0812">Transmembrane</keyword>
<dbReference type="Proteomes" id="UP000282551">
    <property type="component" value="Chromosome"/>
</dbReference>
<evidence type="ECO:0000313" key="7">
    <source>
        <dbReference type="EMBL" id="VEG48367.1"/>
    </source>
</evidence>